<dbReference type="InterPro" id="IPR052066">
    <property type="entry name" value="Glycosphingolipid_Hydrolases"/>
</dbReference>
<dbReference type="Pfam" id="PF00150">
    <property type="entry name" value="Cellulase"/>
    <property type="match status" value="1"/>
</dbReference>
<dbReference type="InterPro" id="IPR017853">
    <property type="entry name" value="GH"/>
</dbReference>
<keyword evidence="11" id="KW-1185">Reference proteome</keyword>
<dbReference type="InterPro" id="IPR013780">
    <property type="entry name" value="Glyco_hydro_b"/>
</dbReference>
<dbReference type="Pfam" id="PF18564">
    <property type="entry name" value="Glyco_hydro_5_C"/>
    <property type="match status" value="1"/>
</dbReference>
<feature type="chain" id="PRO_5036409987" evidence="5">
    <location>
        <begin position="24"/>
        <end position="488"/>
    </location>
</feature>
<keyword evidence="5" id="KW-0732">Signal</keyword>
<feature type="domain" description="Glycoside hydrolase family 5 C-terminal" evidence="7">
    <location>
        <begin position="392"/>
        <end position="465"/>
    </location>
</feature>
<dbReference type="Gene3D" id="2.60.40.1180">
    <property type="entry name" value="Golgi alpha-mannosidase II"/>
    <property type="match status" value="1"/>
</dbReference>
<accession>A0A814DT84</accession>
<dbReference type="EMBL" id="CAJNOM010000060">
    <property type="protein sequence ID" value="CAF0949470.1"/>
    <property type="molecule type" value="Genomic_DNA"/>
</dbReference>
<evidence type="ECO:0000313" key="11">
    <source>
        <dbReference type="Proteomes" id="UP000663832"/>
    </source>
</evidence>
<dbReference type="EMBL" id="CAJNOI010000056">
    <property type="protein sequence ID" value="CAF0959980.1"/>
    <property type="molecule type" value="Genomic_DNA"/>
</dbReference>
<evidence type="ECO:0000256" key="4">
    <source>
        <dbReference type="RuleBase" id="RU361153"/>
    </source>
</evidence>
<dbReference type="GO" id="GO:0000272">
    <property type="term" value="P:polysaccharide catabolic process"/>
    <property type="evidence" value="ECO:0007669"/>
    <property type="project" value="InterPro"/>
</dbReference>
<evidence type="ECO:0000256" key="3">
    <source>
        <dbReference type="ARBA" id="ARBA00023295"/>
    </source>
</evidence>
<dbReference type="EMBL" id="CAJNOM010000062">
    <property type="protein sequence ID" value="CAF0954969.1"/>
    <property type="molecule type" value="Genomic_DNA"/>
</dbReference>
<evidence type="ECO:0000256" key="5">
    <source>
        <dbReference type="SAM" id="SignalP"/>
    </source>
</evidence>
<feature type="signal peptide" evidence="5">
    <location>
        <begin position="1"/>
        <end position="23"/>
    </location>
</feature>
<dbReference type="GO" id="GO:1901136">
    <property type="term" value="P:carbohydrate derivative catabolic process"/>
    <property type="evidence" value="ECO:0007669"/>
    <property type="project" value="UniProtKB-ARBA"/>
</dbReference>
<proteinExistence type="inferred from homology"/>
<comment type="similarity">
    <text evidence="1 4">Belongs to the glycosyl hydrolase 5 (cellulase A) family.</text>
</comment>
<reference evidence="10" key="1">
    <citation type="submission" date="2021-02" db="EMBL/GenBank/DDBJ databases">
        <authorList>
            <person name="Nowell W R."/>
        </authorList>
    </citation>
    <scope>NUCLEOTIDE SEQUENCE</scope>
</reference>
<gene>
    <name evidence="10" type="ORF">BJG266_LOCUS13692</name>
    <name evidence="8" type="ORF">QVE165_LOCUS12128</name>
    <name evidence="9" type="ORF">QVE165_LOCUS12429</name>
</gene>
<keyword evidence="3 4" id="KW-0326">Glycosidase</keyword>
<dbReference type="PANTHER" id="PTHR31308">
    <property type="match status" value="1"/>
</dbReference>
<evidence type="ECO:0000256" key="2">
    <source>
        <dbReference type="ARBA" id="ARBA00022801"/>
    </source>
</evidence>
<feature type="domain" description="Glycoside hydrolase family 5" evidence="6">
    <location>
        <begin position="63"/>
        <end position="382"/>
    </location>
</feature>
<evidence type="ECO:0000259" key="7">
    <source>
        <dbReference type="Pfam" id="PF18564"/>
    </source>
</evidence>
<evidence type="ECO:0000256" key="1">
    <source>
        <dbReference type="ARBA" id="ARBA00005641"/>
    </source>
</evidence>
<dbReference type="Proteomes" id="UP000663877">
    <property type="component" value="Unassembled WGS sequence"/>
</dbReference>
<dbReference type="GO" id="GO:0016042">
    <property type="term" value="P:lipid catabolic process"/>
    <property type="evidence" value="ECO:0007669"/>
    <property type="project" value="UniProtKB-ARBA"/>
</dbReference>
<dbReference type="InterPro" id="IPR041036">
    <property type="entry name" value="GH5_C"/>
</dbReference>
<organism evidence="10 12">
    <name type="scientific">Adineta steineri</name>
    <dbReference type="NCBI Taxonomy" id="433720"/>
    <lineage>
        <taxon>Eukaryota</taxon>
        <taxon>Metazoa</taxon>
        <taxon>Spiralia</taxon>
        <taxon>Gnathifera</taxon>
        <taxon>Rotifera</taxon>
        <taxon>Eurotatoria</taxon>
        <taxon>Bdelloidea</taxon>
        <taxon>Adinetida</taxon>
        <taxon>Adinetidae</taxon>
        <taxon>Adineta</taxon>
    </lineage>
</organism>
<comment type="caution">
    <text evidence="10">The sequence shown here is derived from an EMBL/GenBank/DDBJ whole genome shotgun (WGS) entry which is preliminary data.</text>
</comment>
<dbReference type="GO" id="GO:0004553">
    <property type="term" value="F:hydrolase activity, hydrolyzing O-glycosyl compounds"/>
    <property type="evidence" value="ECO:0007669"/>
    <property type="project" value="InterPro"/>
</dbReference>
<evidence type="ECO:0000259" key="6">
    <source>
        <dbReference type="Pfam" id="PF00150"/>
    </source>
</evidence>
<dbReference type="OrthoDB" id="1887033at2759"/>
<evidence type="ECO:0000313" key="9">
    <source>
        <dbReference type="EMBL" id="CAF0954969.1"/>
    </source>
</evidence>
<dbReference type="Gene3D" id="3.20.20.80">
    <property type="entry name" value="Glycosidases"/>
    <property type="match status" value="1"/>
</dbReference>
<protein>
    <submittedName>
        <fullName evidence="10">Uncharacterized protein</fullName>
    </submittedName>
</protein>
<dbReference type="SUPFAM" id="SSF51445">
    <property type="entry name" value="(Trans)glycosidases"/>
    <property type="match status" value="1"/>
</dbReference>
<evidence type="ECO:0000313" key="10">
    <source>
        <dbReference type="EMBL" id="CAF0959980.1"/>
    </source>
</evidence>
<dbReference type="InterPro" id="IPR001547">
    <property type="entry name" value="Glyco_hydro_5"/>
</dbReference>
<name>A0A814DT84_9BILA</name>
<evidence type="ECO:0000313" key="8">
    <source>
        <dbReference type="EMBL" id="CAF0949470.1"/>
    </source>
</evidence>
<dbReference type="PANTHER" id="PTHR31308:SF3">
    <property type="entry name" value="ENDOGLYCOCERAMIDASE"/>
    <property type="match status" value="1"/>
</dbReference>
<keyword evidence="2 4" id="KW-0378">Hydrolase</keyword>
<dbReference type="AlphaFoldDB" id="A0A814DT84"/>
<evidence type="ECO:0000313" key="12">
    <source>
        <dbReference type="Proteomes" id="UP000663877"/>
    </source>
</evidence>
<sequence length="488" mass="55884">MKSYQVLFLISYTLINFLTLCYGSADVYTDGMYIKDESDRIRIYHGTNFVNKGFPWYPLELLDPIFVANLSSWGLNFVRLGMMWEGVEPNPQQYNYTYLNIMKDIVKLLESNEIFVLFDMHQDVLSSRTGSYDGIPSWLYDKFPAPAHPYPWPFKKVGSDWFLGYLTEACSHGFQSLYDNAGGAVESMSNFWRLVATNFNSYSNLLGYELINEPWAGNYLTNPFLLLPGVAGSTNLQPLYDKISKSIRSVDNKTLIFYEPVTWGVRLNGKYMGSGFSHVPGGNDYRNRSVFSYHYYCTILQIKPVPGNETIPGFDRVLCDDIEGPALFDSTLIDVKQLGGSSFLTEFGGCDDSPTCDEQLNWAMKNTDQYFQSWAYWGNVYNNMKNLKLITRPYARAIAGQPNMMNFDVNSRLFSLTYYLDTSIKKATEIYVPSLVYPKSTYNITVNEYIQWKVDPINTNIILIEPTQYYISKKEKNLLGIIQIAPTA</sequence>
<dbReference type="Proteomes" id="UP000663832">
    <property type="component" value="Unassembled WGS sequence"/>
</dbReference>